<feature type="compositionally biased region" description="Low complexity" evidence="1">
    <location>
        <begin position="657"/>
        <end position="680"/>
    </location>
</feature>
<feature type="region of interest" description="Disordered" evidence="1">
    <location>
        <begin position="210"/>
        <end position="265"/>
    </location>
</feature>
<feature type="compositionally biased region" description="Acidic residues" evidence="1">
    <location>
        <begin position="236"/>
        <end position="247"/>
    </location>
</feature>
<dbReference type="PROSITE" id="PS50006">
    <property type="entry name" value="FHA_DOMAIN"/>
    <property type="match status" value="1"/>
</dbReference>
<feature type="compositionally biased region" description="Low complexity" evidence="1">
    <location>
        <begin position="710"/>
        <end position="744"/>
    </location>
</feature>
<sequence>MDTSGFNQIGRYGTLSLLKKQSVPVAAAPTTESNAKPKDAATSPGPQVITSFGIDSANLTFGSSLQCDVRLYYPAVDAVHCRLINEDGKAFLVVQGKAGAFIDGYWVYPNTSSSSSSTNASEELQQTITPLANNSEFEIHSKRFRFTYPPKDVRRVLLATPVAQRNRTLRLSMIQSAQVFTPRPSKDPRENLKILQSPIKTSIFGVGSAADASARDRSTSPHKPRAVSPLKFGVGPDDESSDEDMDEGEHHQNSTDCDDTAEGEEEEHIVLAHTNHPRVVEEDRDLVILEDVPLHLVLPSPSVYAAGTPSKPSAGQRGGDAGGGPPGTPTPMLAQPQPQSQLVQPQPPRTPPRRKSLGGTALHRAVLIRSAQRAVWRAEKEREEEEEEMEVLDAVVALGGKRSVQGEDDDLEMGEDEDESESEEDDNDEEREQEQEDVEMRSVSDDSDSLGMENDTDEERDEKDEERNEKDERKPLWKKSLERIIPWPFGAKKEDGEEEHVDDNVENEEEERANALENDEVPSLPVLPQQQQTPIRRVLGSFMTPQARQPTQQPRKNIFPTNAAASSTSHPAESSAPIPASAPAPVPAAGPGRYSLGGGEARRVLVQQPWRVKDLVVPPLAGAAPAPSSSSSLSTAVRAMDAPSTPDNAGGPGAGFPSAVTTAGAGASSASRITSARPSITQEERKAIQERRRSAVREVREDSFWKDGAPGMSPSKSRPGSSSPIKAPPGLGLGLGRPSSSGIGTPSLATPRRGVLGSPTKGRSLEYAIPEADAEDGGSIFLDKPSTSGSSSSANRDSITPSTTTTTNDGGAGEDDDSESTAGLFERMRETVEDMKRRRSIATLSTPRTTLLDGEDAGLTAAPGSAWRESVVRGSVKKLDFTKITPAQSRKTGGSLAGPSAAAEVEAEATPTGRTQPDASSSSLFSKVLASKEDVDNQDDDAENGKDTDEPEPFSLLRPGARASMSLSPKKRHEFDPPAPAVSMKENKEQDADAVMHSVPIVVVEEEEGQDPMVTEEPEETEIETKTRGRTRGRPRLLRAPKEPQEVADKQPEEYEQEVCGFTVCLFSFAASRVAFFLRHFNYMSLRDPSFPHTCLLDSRLLTFSFFLLKEHTQSKSKSSAKPASKTKPPSSSKPRSRAAKSPVPTPSPQTLEPEPSGSGSRRHRSRTPQPRPAGDEIDAASEAADVEQAPTRSGARRAARKGTAEPEEPPAARRTTRRGTAEPEEPQAARRTTRKGTAEPEEPAVVAPPKRKGRKVEPEPEPEPEPEAEVEEEVVEKVKPIPKRGRKPRAAATPIAAAIEEEDEAEEKEEIAPAPATVKRGRSKKGAEPAAPAQTAQEDEDEDEFDSYEVSTPAAAATTTTTAKKPSRVPGRLPTVARGRKAAEVAQAPEVEEEAEREEPVPLAATRGGRGARANTLKTPAPPESSRARIPASNNAAATAGKSATGTSRKPRGPPKTPASAPAAAATTTTSTSAGDGEKENARSAGLSGSANASDEEPVTKVRISRKTAAATTGAVAGSGRATKTTASKSRAKAPKVEQNDDDALETIAAGKTRTTRIMRTRTKTG</sequence>
<feature type="region of interest" description="Disordered" evidence="1">
    <location>
        <begin position="1008"/>
        <end position="1032"/>
    </location>
</feature>
<evidence type="ECO:0000256" key="1">
    <source>
        <dbReference type="SAM" id="MobiDB-lite"/>
    </source>
</evidence>
<feature type="compositionally biased region" description="Acidic residues" evidence="1">
    <location>
        <begin position="496"/>
        <end position="511"/>
    </location>
</feature>
<dbReference type="EMBL" id="NHYD01002687">
    <property type="protein sequence ID" value="PPQ85553.1"/>
    <property type="molecule type" value="Genomic_DNA"/>
</dbReference>
<feature type="region of interest" description="Disordered" evidence="1">
    <location>
        <begin position="544"/>
        <end position="597"/>
    </location>
</feature>
<feature type="compositionally biased region" description="Low complexity" evidence="1">
    <location>
        <begin position="1355"/>
        <end position="1364"/>
    </location>
</feature>
<protein>
    <recommendedName>
        <fullName evidence="2">FHA domain-containing protein</fullName>
    </recommendedName>
</protein>
<feature type="compositionally biased region" description="Low complexity" evidence="1">
    <location>
        <begin position="1509"/>
        <end position="1524"/>
    </location>
</feature>
<feature type="compositionally biased region" description="Gly residues" evidence="1">
    <location>
        <begin position="316"/>
        <end position="325"/>
    </location>
</feature>
<accession>A0A409X461</accession>
<feature type="compositionally biased region" description="Acidic residues" evidence="1">
    <location>
        <begin position="454"/>
        <end position="464"/>
    </location>
</feature>
<reference evidence="3 4" key="1">
    <citation type="journal article" date="2018" name="Evol. Lett.">
        <title>Horizontal gene cluster transfer increased hallucinogenic mushroom diversity.</title>
        <authorList>
            <person name="Reynolds H.T."/>
            <person name="Vijayakumar V."/>
            <person name="Gluck-Thaler E."/>
            <person name="Korotkin H.B."/>
            <person name="Matheny P.B."/>
            <person name="Slot J.C."/>
        </authorList>
    </citation>
    <scope>NUCLEOTIDE SEQUENCE [LARGE SCALE GENOMIC DNA]</scope>
    <source>
        <strain evidence="3 4">2631</strain>
    </source>
</reference>
<feature type="compositionally biased region" description="Acidic residues" evidence="1">
    <location>
        <begin position="256"/>
        <end position="265"/>
    </location>
</feature>
<feature type="compositionally biased region" description="Low complexity" evidence="1">
    <location>
        <begin position="1116"/>
        <end position="1134"/>
    </location>
</feature>
<feature type="compositionally biased region" description="Acidic residues" evidence="1">
    <location>
        <begin position="1300"/>
        <end position="1310"/>
    </location>
</feature>
<dbReference type="Gene3D" id="2.60.200.20">
    <property type="match status" value="1"/>
</dbReference>
<feature type="compositionally biased region" description="Low complexity" evidence="1">
    <location>
        <begin position="620"/>
        <end position="639"/>
    </location>
</feature>
<evidence type="ECO:0000313" key="4">
    <source>
        <dbReference type="Proteomes" id="UP000283269"/>
    </source>
</evidence>
<organism evidence="3 4">
    <name type="scientific">Psilocybe cyanescens</name>
    <dbReference type="NCBI Taxonomy" id="93625"/>
    <lineage>
        <taxon>Eukaryota</taxon>
        <taxon>Fungi</taxon>
        <taxon>Dikarya</taxon>
        <taxon>Basidiomycota</taxon>
        <taxon>Agaricomycotina</taxon>
        <taxon>Agaricomycetes</taxon>
        <taxon>Agaricomycetidae</taxon>
        <taxon>Agaricales</taxon>
        <taxon>Agaricineae</taxon>
        <taxon>Strophariaceae</taxon>
        <taxon>Psilocybe</taxon>
    </lineage>
</organism>
<feature type="compositionally biased region" description="Basic and acidic residues" evidence="1">
    <location>
        <begin position="826"/>
        <end position="836"/>
    </location>
</feature>
<feature type="compositionally biased region" description="Low complexity" evidence="1">
    <location>
        <begin position="335"/>
        <end position="344"/>
    </location>
</feature>
<evidence type="ECO:0000313" key="3">
    <source>
        <dbReference type="EMBL" id="PPQ85553.1"/>
    </source>
</evidence>
<feature type="compositionally biased region" description="Acidic residues" evidence="1">
    <location>
        <begin position="1260"/>
        <end position="1275"/>
    </location>
</feature>
<feature type="compositionally biased region" description="Low complexity" evidence="1">
    <location>
        <begin position="569"/>
        <end position="579"/>
    </location>
</feature>
<feature type="region of interest" description="Disordered" evidence="1">
    <location>
        <begin position="1113"/>
        <end position="1543"/>
    </location>
</feature>
<keyword evidence="4" id="KW-1185">Reference proteome</keyword>
<feature type="compositionally biased region" description="Acidic residues" evidence="1">
    <location>
        <begin position="382"/>
        <end position="391"/>
    </location>
</feature>
<evidence type="ECO:0000259" key="2">
    <source>
        <dbReference type="PROSITE" id="PS50006"/>
    </source>
</evidence>
<feature type="compositionally biased region" description="Low complexity" evidence="1">
    <location>
        <begin position="1459"/>
        <end position="1475"/>
    </location>
</feature>
<name>A0A409X461_PSICY</name>
<feature type="region of interest" description="Disordered" evidence="1">
    <location>
        <begin position="305"/>
        <end position="532"/>
    </location>
</feature>
<proteinExistence type="predicted"/>
<feature type="compositionally biased region" description="Basic and acidic residues" evidence="1">
    <location>
        <begin position="682"/>
        <end position="705"/>
    </location>
</feature>
<feature type="compositionally biased region" description="Low complexity" evidence="1">
    <location>
        <begin position="1429"/>
        <end position="1449"/>
    </location>
</feature>
<feature type="compositionally biased region" description="Basic residues" evidence="1">
    <location>
        <begin position="1281"/>
        <end position="1290"/>
    </location>
</feature>
<dbReference type="STRING" id="93625.A0A409X461"/>
<feature type="compositionally biased region" description="Polar residues" evidence="1">
    <location>
        <begin position="559"/>
        <end position="568"/>
    </location>
</feature>
<feature type="compositionally biased region" description="Low complexity" evidence="1">
    <location>
        <begin position="521"/>
        <end position="532"/>
    </location>
</feature>
<comment type="caution">
    <text evidence="3">The sequence shown here is derived from an EMBL/GenBank/DDBJ whole genome shotgun (WGS) entry which is preliminary data.</text>
</comment>
<dbReference type="SUPFAM" id="SSF49879">
    <property type="entry name" value="SMAD/FHA domain"/>
    <property type="match status" value="1"/>
</dbReference>
<feature type="compositionally biased region" description="Polar residues" evidence="1">
    <location>
        <begin position="785"/>
        <end position="802"/>
    </location>
</feature>
<gene>
    <name evidence="3" type="ORF">CVT25_006723</name>
</gene>
<dbReference type="Proteomes" id="UP000283269">
    <property type="component" value="Unassembled WGS sequence"/>
</dbReference>
<feature type="domain" description="FHA" evidence="2">
    <location>
        <begin position="59"/>
        <end position="107"/>
    </location>
</feature>
<feature type="region of interest" description="Disordered" evidence="1">
    <location>
        <begin position="620"/>
        <end position="982"/>
    </location>
</feature>
<feature type="compositionally biased region" description="Low complexity" evidence="1">
    <location>
        <begin position="919"/>
        <end position="929"/>
    </location>
</feature>
<dbReference type="Pfam" id="PF00498">
    <property type="entry name" value="FHA"/>
    <property type="match status" value="1"/>
</dbReference>
<dbReference type="InParanoid" id="A0A409X461"/>
<feature type="compositionally biased region" description="Acidic residues" evidence="1">
    <location>
        <begin position="406"/>
        <end position="437"/>
    </location>
</feature>
<feature type="compositionally biased region" description="Low complexity" evidence="1">
    <location>
        <begin position="544"/>
        <end position="555"/>
    </location>
</feature>
<feature type="compositionally biased region" description="Basic and acidic residues" evidence="1">
    <location>
        <begin position="465"/>
        <end position="482"/>
    </location>
</feature>
<feature type="compositionally biased region" description="Acidic residues" evidence="1">
    <location>
        <begin position="1008"/>
        <end position="1022"/>
    </location>
</feature>
<dbReference type="InterPro" id="IPR008984">
    <property type="entry name" value="SMAD_FHA_dom_sf"/>
</dbReference>
<dbReference type="InterPro" id="IPR000253">
    <property type="entry name" value="FHA_dom"/>
</dbReference>
<feature type="compositionally biased region" description="Acidic residues" evidence="1">
    <location>
        <begin position="1338"/>
        <end position="1348"/>
    </location>
</feature>
<dbReference type="OrthoDB" id="6288785at2759"/>